<dbReference type="RefSeq" id="WP_077494956.1">
    <property type="nucleotide sequence ID" value="NZ_MLHG01000099.1"/>
</dbReference>
<evidence type="ECO:0000313" key="2">
    <source>
        <dbReference type="Proteomes" id="UP000189426"/>
    </source>
</evidence>
<organism evidence="1 2">
    <name type="scientific">Rodentibacter mrazii</name>
    <dbReference type="NCBI Taxonomy" id="1908257"/>
    <lineage>
        <taxon>Bacteria</taxon>
        <taxon>Pseudomonadati</taxon>
        <taxon>Pseudomonadota</taxon>
        <taxon>Gammaproteobacteria</taxon>
        <taxon>Pasteurellales</taxon>
        <taxon>Pasteurellaceae</taxon>
        <taxon>Rodentibacter</taxon>
    </lineage>
</organism>
<gene>
    <name evidence="1" type="ORF">BKK47_11310</name>
</gene>
<keyword evidence="2" id="KW-1185">Reference proteome</keyword>
<sequence length="75" mass="8728">MSRSYKKTKIFGYTTASSDKLGKKINHHKFRQATRLALSTGKEPPHSLNAVYGIWDFPKDGKHYWRNATKRDMTK</sequence>
<proteinExistence type="predicted"/>
<reference evidence="1 2" key="1">
    <citation type="submission" date="2016-10" db="EMBL/GenBank/DDBJ databases">
        <title>Rodentibacter gen. nov. and new species.</title>
        <authorList>
            <person name="Christensen H."/>
        </authorList>
    </citation>
    <scope>NUCLEOTIDE SEQUENCE [LARGE SCALE GENOMIC DNA]</scope>
    <source>
        <strain evidence="1 2">Ppn418</strain>
    </source>
</reference>
<dbReference type="Proteomes" id="UP000189426">
    <property type="component" value="Unassembled WGS sequence"/>
</dbReference>
<comment type="caution">
    <text evidence="1">The sequence shown here is derived from an EMBL/GenBank/DDBJ whole genome shotgun (WGS) entry which is preliminary data.</text>
</comment>
<protein>
    <submittedName>
        <fullName evidence="1">Uncharacterized protein</fullName>
    </submittedName>
</protein>
<name>A0A1V3IAH7_9PAST</name>
<dbReference type="STRING" id="1908257.BKK47_11310"/>
<evidence type="ECO:0000313" key="1">
    <source>
        <dbReference type="EMBL" id="OOF37038.1"/>
    </source>
</evidence>
<dbReference type="EMBL" id="MLHG01000099">
    <property type="protein sequence ID" value="OOF37038.1"/>
    <property type="molecule type" value="Genomic_DNA"/>
</dbReference>
<dbReference type="AlphaFoldDB" id="A0A1V3IAH7"/>
<accession>A0A1V3IAH7</accession>